<dbReference type="EMBL" id="MRZV01000209">
    <property type="protein sequence ID" value="PIK55589.1"/>
    <property type="molecule type" value="Genomic_DNA"/>
</dbReference>
<evidence type="ECO:0000256" key="3">
    <source>
        <dbReference type="ARBA" id="ARBA00010136"/>
    </source>
</evidence>
<dbReference type="PANTHER" id="PTHR11533">
    <property type="entry name" value="PROTEASE M1 ZINC METALLOPROTEASE"/>
    <property type="match status" value="1"/>
</dbReference>
<evidence type="ECO:0000256" key="15">
    <source>
        <dbReference type="PIRSR" id="PIRSR634016-1"/>
    </source>
</evidence>
<protein>
    <recommendedName>
        <fullName evidence="18">Aminopeptidase</fullName>
        <ecNumber evidence="18">3.4.11.-</ecNumber>
    </recommendedName>
</protein>
<dbReference type="InterPro" id="IPR027268">
    <property type="entry name" value="Peptidase_M4/M1_CTD_sf"/>
</dbReference>
<dbReference type="Gene3D" id="1.10.390.10">
    <property type="entry name" value="Neutral Protease Domain 2"/>
    <property type="match status" value="1"/>
</dbReference>
<dbReference type="AlphaFoldDB" id="A0A2G8L5N5"/>
<dbReference type="Pfam" id="PF01433">
    <property type="entry name" value="Peptidase_M1"/>
    <property type="match status" value="1"/>
</dbReference>
<dbReference type="PANTHER" id="PTHR11533:SF301">
    <property type="entry name" value="AMINOPEPTIDASE"/>
    <property type="match status" value="1"/>
</dbReference>
<dbReference type="Proteomes" id="UP000230750">
    <property type="component" value="Unassembled WGS sequence"/>
</dbReference>
<keyword evidence="5 18" id="KW-0645">Protease</keyword>
<dbReference type="FunFam" id="1.25.50.20:FF:000001">
    <property type="entry name" value="Aminopeptidase"/>
    <property type="match status" value="1"/>
</dbReference>
<dbReference type="GO" id="GO:0005886">
    <property type="term" value="C:plasma membrane"/>
    <property type="evidence" value="ECO:0007669"/>
    <property type="project" value="UniProtKB-SubCell"/>
</dbReference>
<dbReference type="GO" id="GO:0070006">
    <property type="term" value="F:metalloaminopeptidase activity"/>
    <property type="evidence" value="ECO:0007669"/>
    <property type="project" value="TreeGrafter"/>
</dbReference>
<dbReference type="Gene3D" id="2.60.40.1910">
    <property type="match status" value="1"/>
</dbReference>
<evidence type="ECO:0000256" key="7">
    <source>
        <dbReference type="ARBA" id="ARBA00022723"/>
    </source>
</evidence>
<evidence type="ECO:0000259" key="20">
    <source>
        <dbReference type="Pfam" id="PF11838"/>
    </source>
</evidence>
<evidence type="ECO:0000256" key="16">
    <source>
        <dbReference type="PIRSR" id="PIRSR634016-3"/>
    </source>
</evidence>
<dbReference type="GO" id="GO:0005737">
    <property type="term" value="C:cytoplasm"/>
    <property type="evidence" value="ECO:0007669"/>
    <property type="project" value="TreeGrafter"/>
</dbReference>
<keyword evidence="18 22" id="KW-0031">Aminopeptidase</keyword>
<dbReference type="SUPFAM" id="SSF55486">
    <property type="entry name" value="Metalloproteases ('zincins'), catalytic domain"/>
    <property type="match status" value="1"/>
</dbReference>
<evidence type="ECO:0000256" key="8">
    <source>
        <dbReference type="ARBA" id="ARBA00022801"/>
    </source>
</evidence>
<evidence type="ECO:0000256" key="14">
    <source>
        <dbReference type="ARBA" id="ARBA00023180"/>
    </source>
</evidence>
<feature type="domain" description="Aminopeptidase N-like N-terminal" evidence="21">
    <location>
        <begin position="3"/>
        <end position="199"/>
    </location>
</feature>
<dbReference type="InterPro" id="IPR042097">
    <property type="entry name" value="Aminopeptidase_N-like_N_sf"/>
</dbReference>
<dbReference type="GO" id="GO:0042277">
    <property type="term" value="F:peptide binding"/>
    <property type="evidence" value="ECO:0007669"/>
    <property type="project" value="TreeGrafter"/>
</dbReference>
<comment type="subcellular location">
    <subcellularLocation>
        <location evidence="2">Cell membrane</location>
    </subcellularLocation>
    <subcellularLocation>
        <location evidence="1">Membrane</location>
        <topology evidence="1">Single-pass membrane protein</topology>
    </subcellularLocation>
</comment>
<name>A0A2G8L5N5_STIJA</name>
<dbReference type="GO" id="GO:0005615">
    <property type="term" value="C:extracellular space"/>
    <property type="evidence" value="ECO:0007669"/>
    <property type="project" value="TreeGrafter"/>
</dbReference>
<organism evidence="22 23">
    <name type="scientific">Stichopus japonicus</name>
    <name type="common">Sea cucumber</name>
    <dbReference type="NCBI Taxonomy" id="307972"/>
    <lineage>
        <taxon>Eukaryota</taxon>
        <taxon>Metazoa</taxon>
        <taxon>Echinodermata</taxon>
        <taxon>Eleutherozoa</taxon>
        <taxon>Echinozoa</taxon>
        <taxon>Holothuroidea</taxon>
        <taxon>Aspidochirotacea</taxon>
        <taxon>Aspidochirotida</taxon>
        <taxon>Stichopodidae</taxon>
        <taxon>Apostichopus</taxon>
    </lineage>
</organism>
<dbReference type="Pfam" id="PF11838">
    <property type="entry name" value="ERAP1_C"/>
    <property type="match status" value="1"/>
</dbReference>
<feature type="active site" description="Proton acceptor" evidence="15">
    <location>
        <position position="307"/>
    </location>
</feature>
<dbReference type="Gene3D" id="1.25.50.20">
    <property type="match status" value="1"/>
</dbReference>
<evidence type="ECO:0000256" key="9">
    <source>
        <dbReference type="ARBA" id="ARBA00022833"/>
    </source>
</evidence>
<keyword evidence="9 16" id="KW-0862">Zinc</keyword>
<accession>A0A2G8L5N5</accession>
<dbReference type="InterPro" id="IPR034016">
    <property type="entry name" value="M1_APN-typ"/>
</dbReference>
<evidence type="ECO:0000313" key="22">
    <source>
        <dbReference type="EMBL" id="PIK55589.1"/>
    </source>
</evidence>
<feature type="site" description="Transition state stabilizer" evidence="17">
    <location>
        <position position="392"/>
    </location>
</feature>
<dbReference type="SUPFAM" id="SSF63737">
    <property type="entry name" value="Leukotriene A4 hydrolase N-terminal domain"/>
    <property type="match status" value="1"/>
</dbReference>
<comment type="caution">
    <text evidence="22">The sequence shown here is derived from an EMBL/GenBank/DDBJ whole genome shotgun (WGS) entry which is preliminary data.</text>
</comment>
<dbReference type="CDD" id="cd09601">
    <property type="entry name" value="M1_APN-Q_like"/>
    <property type="match status" value="1"/>
</dbReference>
<evidence type="ECO:0000256" key="2">
    <source>
        <dbReference type="ARBA" id="ARBA00004236"/>
    </source>
</evidence>
<evidence type="ECO:0000256" key="10">
    <source>
        <dbReference type="ARBA" id="ARBA00022989"/>
    </source>
</evidence>
<dbReference type="GO" id="GO:0008270">
    <property type="term" value="F:zinc ion binding"/>
    <property type="evidence" value="ECO:0007669"/>
    <property type="project" value="UniProtKB-UniRule"/>
</dbReference>
<dbReference type="STRING" id="307972.A0A2G8L5N5"/>
<comment type="similarity">
    <text evidence="3 18">Belongs to the peptidase M1 family.</text>
</comment>
<evidence type="ECO:0000256" key="4">
    <source>
        <dbReference type="ARBA" id="ARBA00022475"/>
    </source>
</evidence>
<dbReference type="EC" id="3.4.11.-" evidence="18"/>
<keyword evidence="23" id="KW-1185">Reference proteome</keyword>
<evidence type="ECO:0000259" key="21">
    <source>
        <dbReference type="Pfam" id="PF17900"/>
    </source>
</evidence>
<evidence type="ECO:0000256" key="18">
    <source>
        <dbReference type="RuleBase" id="RU364040"/>
    </source>
</evidence>
<evidence type="ECO:0000256" key="13">
    <source>
        <dbReference type="ARBA" id="ARBA00023157"/>
    </source>
</evidence>
<comment type="cofactor">
    <cofactor evidence="16 18">
        <name>Zn(2+)</name>
        <dbReference type="ChEBI" id="CHEBI:29105"/>
    </cofactor>
    <text evidence="16 18">Binds 1 zinc ion per subunit.</text>
</comment>
<dbReference type="FunFam" id="2.60.40.1910:FF:000006">
    <property type="entry name" value="Aminopeptidase"/>
    <property type="match status" value="1"/>
</dbReference>
<evidence type="ECO:0000313" key="23">
    <source>
        <dbReference type="Proteomes" id="UP000230750"/>
    </source>
</evidence>
<evidence type="ECO:0000256" key="6">
    <source>
        <dbReference type="ARBA" id="ARBA00022692"/>
    </source>
</evidence>
<keyword evidence="10" id="KW-1133">Transmembrane helix</keyword>
<keyword evidence="12" id="KW-0472">Membrane</keyword>
<keyword evidence="6" id="KW-0812">Transmembrane</keyword>
<dbReference type="PRINTS" id="PR00756">
    <property type="entry name" value="ALADIPTASE"/>
</dbReference>
<keyword evidence="14" id="KW-0325">Glycoprotein</keyword>
<dbReference type="Pfam" id="PF17900">
    <property type="entry name" value="Peptidase_M1_N"/>
    <property type="match status" value="1"/>
</dbReference>
<reference evidence="22 23" key="1">
    <citation type="journal article" date="2017" name="PLoS Biol.">
        <title>The sea cucumber genome provides insights into morphological evolution and visceral regeneration.</title>
        <authorList>
            <person name="Zhang X."/>
            <person name="Sun L."/>
            <person name="Yuan J."/>
            <person name="Sun Y."/>
            <person name="Gao Y."/>
            <person name="Zhang L."/>
            <person name="Li S."/>
            <person name="Dai H."/>
            <person name="Hamel J.F."/>
            <person name="Liu C."/>
            <person name="Yu Y."/>
            <person name="Liu S."/>
            <person name="Lin W."/>
            <person name="Guo K."/>
            <person name="Jin S."/>
            <person name="Xu P."/>
            <person name="Storey K.B."/>
            <person name="Huan P."/>
            <person name="Zhang T."/>
            <person name="Zhou Y."/>
            <person name="Zhang J."/>
            <person name="Lin C."/>
            <person name="Li X."/>
            <person name="Xing L."/>
            <person name="Huo D."/>
            <person name="Sun M."/>
            <person name="Wang L."/>
            <person name="Mercier A."/>
            <person name="Li F."/>
            <person name="Yang H."/>
            <person name="Xiang J."/>
        </authorList>
    </citation>
    <scope>NUCLEOTIDE SEQUENCE [LARGE SCALE GENOMIC DNA]</scope>
    <source>
        <strain evidence="22">Shaxun</strain>
        <tissue evidence="22">Muscle</tissue>
    </source>
</reference>
<keyword evidence="13" id="KW-1015">Disulfide bond</keyword>
<dbReference type="InterPro" id="IPR014782">
    <property type="entry name" value="Peptidase_M1_dom"/>
</dbReference>
<evidence type="ECO:0000256" key="12">
    <source>
        <dbReference type="ARBA" id="ARBA00023136"/>
    </source>
</evidence>
<dbReference type="GO" id="GO:0006508">
    <property type="term" value="P:proteolysis"/>
    <property type="evidence" value="ECO:0007669"/>
    <property type="project" value="UniProtKB-KW"/>
</dbReference>
<dbReference type="InterPro" id="IPR001930">
    <property type="entry name" value="Peptidase_M1"/>
</dbReference>
<evidence type="ECO:0000256" key="17">
    <source>
        <dbReference type="PIRSR" id="PIRSR634016-4"/>
    </source>
</evidence>
<dbReference type="FunFam" id="2.60.40.1730:FF:000013">
    <property type="entry name" value="Aminopeptidase"/>
    <property type="match status" value="1"/>
</dbReference>
<evidence type="ECO:0000256" key="1">
    <source>
        <dbReference type="ARBA" id="ARBA00004167"/>
    </source>
</evidence>
<feature type="domain" description="ERAP1-like C-terminal" evidence="20">
    <location>
        <begin position="539"/>
        <end position="857"/>
    </location>
</feature>
<feature type="binding site" evidence="16">
    <location>
        <position position="310"/>
    </location>
    <ligand>
        <name>Zn(2+)</name>
        <dbReference type="ChEBI" id="CHEBI:29105"/>
        <note>catalytic</note>
    </ligand>
</feature>
<keyword evidence="4" id="KW-1003">Cell membrane</keyword>
<dbReference type="InterPro" id="IPR024571">
    <property type="entry name" value="ERAP1-like_C_dom"/>
</dbReference>
<feature type="domain" description="Peptidase M1 membrane alanine aminopeptidase" evidence="19">
    <location>
        <begin position="234"/>
        <end position="452"/>
    </location>
</feature>
<keyword evidence="8 18" id="KW-0378">Hydrolase</keyword>
<evidence type="ECO:0000256" key="11">
    <source>
        <dbReference type="ARBA" id="ARBA00023049"/>
    </source>
</evidence>
<proteinExistence type="inferred from homology"/>
<gene>
    <name evidence="22" type="ORF">BSL78_07491</name>
</gene>
<dbReference type="Gene3D" id="2.60.40.1730">
    <property type="entry name" value="tricorn interacting facor f3 domain"/>
    <property type="match status" value="1"/>
</dbReference>
<keyword evidence="7 16" id="KW-0479">Metal-binding</keyword>
<dbReference type="InterPro" id="IPR050344">
    <property type="entry name" value="Peptidase_M1_aminopeptidases"/>
</dbReference>
<dbReference type="FunFam" id="1.10.390.10:FF:000016">
    <property type="entry name" value="Glutamyl aminopeptidase"/>
    <property type="match status" value="1"/>
</dbReference>
<evidence type="ECO:0000256" key="5">
    <source>
        <dbReference type="ARBA" id="ARBA00022670"/>
    </source>
</evidence>
<dbReference type="OrthoDB" id="510539at2759"/>
<sequence>MYPRSYKLELQPCLYNECPDGMRFKFYGNVAIDIVIQEDGIDQIVMHMKDIEVKAITVKKTVGSNVDIYDNYEEDEKYEFLIINCKEKLLKGTDYRVTIKYVGELSDGLSGFYRSSYINEDGETVWLATSQMQPTDARRGLPCWDEPGFRSYFDTSIIHMQNMTALSNGIELRTETHEEAGEGWMKTTFKTTPKMPTYLLAFIVSNFAYKERFTSNGVRFRVWSRPEAINTTDYALDQGDRILTYFEDYFQTEFPLEKQDMVAVPDFSAGAMENWGLIIYRETALLYNPEENSAANKQRVAVVVSHELAHQWFGNLVTPEWWDDLWLNEGFASYVEYLGVDFTEPDWKMMEQFVVIDVQSVFTLDALGSSHPVRVPVGSPEEINEIFDRISYSKGGSILRMLNGILTEQVFRDGLFRYLTHYSEGNANSDKLWDSLNQVQDKYDVKKIMDTWTLQMGYPLVHMTRSNNMLEARQEHFLIDPNSPVDDKYGDLGYLWYVQLTHTHKSEREFTNPSYDWMNGTEGEMLTFPLEASAASTDWYIINTKQLGYYRVNYDAENWQRLADQLSVDKSMIPAENRAALIDDAFTLARRGTISYDTALDLTKYLKDELDYIPWEAALTSFTYIRNMFSRYSGYGNLEKYMLCQIDSLYKAVGFEDDPMDNILEQYNRINAIDTACYYGHDGCLANASRELNEYMMDSTDKVSPNLRTSVYCNGIRVGSALEWEFGLKKYQESTDPSEKSKWLFALSCSTEPWILSRFLGYIKDSSVVRTQDAAYVLRYTARNYVGRALAWDFLRSEWDYIFENFGGSSFTFDYIIRDLTAHFNTNFDLEELEKFGEGRDFGSAARTYQQAIDQTKTNIAWMENYADIVSQSFIDNNECI</sequence>
<dbReference type="GO" id="GO:0043171">
    <property type="term" value="P:peptide catabolic process"/>
    <property type="evidence" value="ECO:0007669"/>
    <property type="project" value="TreeGrafter"/>
</dbReference>
<evidence type="ECO:0000259" key="19">
    <source>
        <dbReference type="Pfam" id="PF01433"/>
    </source>
</evidence>
<dbReference type="InterPro" id="IPR045357">
    <property type="entry name" value="Aminopeptidase_N-like_N"/>
</dbReference>
<feature type="binding site" evidence="16">
    <location>
        <position position="329"/>
    </location>
    <ligand>
        <name>Zn(2+)</name>
        <dbReference type="ChEBI" id="CHEBI:29105"/>
        <note>catalytic</note>
    </ligand>
</feature>
<keyword evidence="11 18" id="KW-0482">Metalloprotease</keyword>
<feature type="binding site" evidence="16">
    <location>
        <position position="306"/>
    </location>
    <ligand>
        <name>Zn(2+)</name>
        <dbReference type="ChEBI" id="CHEBI:29105"/>
        <note>catalytic</note>
    </ligand>
</feature>